<protein>
    <submittedName>
        <fullName evidence="4">Cell division septation protein DedD</fullName>
    </submittedName>
</protein>
<feature type="domain" description="SLH" evidence="3">
    <location>
        <begin position="97"/>
        <end position="160"/>
    </location>
</feature>
<dbReference type="Proteomes" id="UP000518605">
    <property type="component" value="Unassembled WGS sequence"/>
</dbReference>
<feature type="compositionally biased region" description="Low complexity" evidence="1">
    <location>
        <begin position="215"/>
        <end position="273"/>
    </location>
</feature>
<dbReference type="EMBL" id="JACHXW010000010">
    <property type="protein sequence ID" value="MBB3153527.1"/>
    <property type="molecule type" value="Genomic_DNA"/>
</dbReference>
<evidence type="ECO:0000259" key="3">
    <source>
        <dbReference type="PROSITE" id="PS51272"/>
    </source>
</evidence>
<dbReference type="InterPro" id="IPR040751">
    <property type="entry name" value="SbsC_C"/>
</dbReference>
<accession>A0A7W5C9E6</accession>
<keyword evidence="4" id="KW-0132">Cell division</keyword>
<feature type="signal peptide" evidence="2">
    <location>
        <begin position="1"/>
        <end position="22"/>
    </location>
</feature>
<comment type="caution">
    <text evidence="4">The sequence shown here is derived from an EMBL/GenBank/DDBJ whole genome shotgun (WGS) entry which is preliminary data.</text>
</comment>
<keyword evidence="2" id="KW-0732">Signal</keyword>
<name>A0A7W5C9E6_9BACL</name>
<dbReference type="Pfam" id="PF00395">
    <property type="entry name" value="SLH"/>
    <property type="match status" value="2"/>
</dbReference>
<sequence>MKKTWIIMSLVALLSSSVLVFSQDPAQAKTTADFNDLKDLDAATKAKFDAMISAGIFDGVAEGKFGLKEEMNRAQFAKVAALIYNLDVNKDLKTSSFTDVKSDDPANGYALPYIEALKKSGITDGSGEGTYNPAGQVSKEQLATFLVRGLGKREEAESKPGVTDNTVSDWAKGYVELALQLKLLNNNVDGKFGGSNNATRDLLVTGAYEAKEQFVASSKPSPTPTATPVSTPVPTQAPTQAPTSTPTSSPTSTPTSTPTSSPTSTPSSAPTSTPAVAPIDYSLKVGTHLNTVAITYVHNQDNSLRIARSANPIAAPLVGTNVSTIAALHEYTAGSDITDITFTHFLGLYEVNSDDVIVKFSSIYLEEPKQLTTTSLINFTKHETLPSGVLDLVSLPNPELPDAVRWEVKSGNDLTSGTPPVDAIFGGEAVESETYYAHPNFIALAAVDSEGRVVGYTFLSTSTLNVEVPVETNPPINLPTNPPIQPCPIFPMCGPNNPTFPLAP</sequence>
<dbReference type="InterPro" id="IPR001119">
    <property type="entry name" value="SLH_dom"/>
</dbReference>
<dbReference type="AlphaFoldDB" id="A0A7W5C9E6"/>
<organism evidence="4 5">
    <name type="scientific">Paenibacillus endophyticus</name>
    <dbReference type="NCBI Taxonomy" id="1294268"/>
    <lineage>
        <taxon>Bacteria</taxon>
        <taxon>Bacillati</taxon>
        <taxon>Bacillota</taxon>
        <taxon>Bacilli</taxon>
        <taxon>Bacillales</taxon>
        <taxon>Paenibacillaceae</taxon>
        <taxon>Paenibacillus</taxon>
    </lineage>
</organism>
<evidence type="ECO:0000256" key="1">
    <source>
        <dbReference type="SAM" id="MobiDB-lite"/>
    </source>
</evidence>
<feature type="region of interest" description="Disordered" evidence="1">
    <location>
        <begin position="214"/>
        <end position="273"/>
    </location>
</feature>
<evidence type="ECO:0000313" key="5">
    <source>
        <dbReference type="Proteomes" id="UP000518605"/>
    </source>
</evidence>
<evidence type="ECO:0000313" key="4">
    <source>
        <dbReference type="EMBL" id="MBB3153527.1"/>
    </source>
</evidence>
<dbReference type="GO" id="GO:0051301">
    <property type="term" value="P:cell division"/>
    <property type="evidence" value="ECO:0007669"/>
    <property type="project" value="UniProtKB-KW"/>
</dbReference>
<evidence type="ECO:0000256" key="2">
    <source>
        <dbReference type="SAM" id="SignalP"/>
    </source>
</evidence>
<dbReference type="Pfam" id="PF18316">
    <property type="entry name" value="S-l_SbsC_C"/>
    <property type="match status" value="1"/>
</dbReference>
<reference evidence="4 5" key="1">
    <citation type="submission" date="2020-08" db="EMBL/GenBank/DDBJ databases">
        <title>Genomic Encyclopedia of Type Strains, Phase III (KMG-III): the genomes of soil and plant-associated and newly described type strains.</title>
        <authorList>
            <person name="Whitman W."/>
        </authorList>
    </citation>
    <scope>NUCLEOTIDE SEQUENCE [LARGE SCALE GENOMIC DNA]</scope>
    <source>
        <strain evidence="4 5">CECT 8234</strain>
    </source>
</reference>
<keyword evidence="4" id="KW-0131">Cell cycle</keyword>
<gene>
    <name evidence="4" type="ORF">FHS16_003589</name>
</gene>
<dbReference type="RefSeq" id="WP_183565253.1">
    <property type="nucleotide sequence ID" value="NZ_CBCSLB010000007.1"/>
</dbReference>
<keyword evidence="5" id="KW-1185">Reference proteome</keyword>
<dbReference type="PROSITE" id="PS51272">
    <property type="entry name" value="SLH"/>
    <property type="match status" value="1"/>
</dbReference>
<proteinExistence type="predicted"/>
<feature type="chain" id="PRO_5038777475" evidence="2">
    <location>
        <begin position="23"/>
        <end position="504"/>
    </location>
</feature>